<name>A0ABV0HAI9_9NEIS</name>
<dbReference type="PRINTS" id="PR00313">
    <property type="entry name" value="CABNDNGRPT"/>
</dbReference>
<dbReference type="PROSITE" id="PS00330">
    <property type="entry name" value="HEMOLYSIN_CALCIUM"/>
    <property type="match status" value="4"/>
</dbReference>
<dbReference type="PANTHER" id="PTHR38340">
    <property type="entry name" value="S-LAYER PROTEIN"/>
    <property type="match status" value="1"/>
</dbReference>
<comment type="subcellular location">
    <subcellularLocation>
        <location evidence="1">Secreted</location>
    </subcellularLocation>
</comment>
<dbReference type="InterPro" id="IPR011049">
    <property type="entry name" value="Serralysin-like_metalloprot_C"/>
</dbReference>
<dbReference type="SUPFAM" id="SSF51120">
    <property type="entry name" value="beta-Roll"/>
    <property type="match status" value="2"/>
</dbReference>
<dbReference type="InterPro" id="IPR018511">
    <property type="entry name" value="Hemolysin-typ_Ca-bd_CS"/>
</dbReference>
<accession>A0ABV0HAI9</accession>
<evidence type="ECO:0000313" key="6">
    <source>
        <dbReference type="Proteomes" id="UP001438292"/>
    </source>
</evidence>
<dbReference type="InterPro" id="IPR050557">
    <property type="entry name" value="RTX_toxin/Mannuronan_C5-epim"/>
</dbReference>
<dbReference type="Pfam" id="PF12920">
    <property type="entry name" value="TcdA_TcdB_pore"/>
    <property type="match status" value="1"/>
</dbReference>
<dbReference type="Proteomes" id="UP001438292">
    <property type="component" value="Unassembled WGS sequence"/>
</dbReference>
<proteinExistence type="predicted"/>
<dbReference type="Gene3D" id="2.150.10.10">
    <property type="entry name" value="Serralysin-like metalloprotease, C-terminal"/>
    <property type="match status" value="2"/>
</dbReference>
<organism evidence="5 6">
    <name type="scientific">Chromobacterium piscinae</name>
    <dbReference type="NCBI Taxonomy" id="686831"/>
    <lineage>
        <taxon>Bacteria</taxon>
        <taxon>Pseudomonadati</taxon>
        <taxon>Pseudomonadota</taxon>
        <taxon>Betaproteobacteria</taxon>
        <taxon>Neisseriales</taxon>
        <taxon>Chromobacteriaceae</taxon>
        <taxon>Chromobacterium</taxon>
    </lineage>
</organism>
<dbReference type="InterPro" id="IPR024769">
    <property type="entry name" value="TcdA/TcdB_pore_forming"/>
</dbReference>
<evidence type="ECO:0000313" key="5">
    <source>
        <dbReference type="EMBL" id="MEO3956619.1"/>
    </source>
</evidence>
<dbReference type="InterPro" id="IPR001343">
    <property type="entry name" value="Hemolysn_Ca-bd"/>
</dbReference>
<evidence type="ECO:0000256" key="3">
    <source>
        <dbReference type="SAM" id="MobiDB-lite"/>
    </source>
</evidence>
<evidence type="ECO:0000256" key="1">
    <source>
        <dbReference type="ARBA" id="ARBA00004613"/>
    </source>
</evidence>
<feature type="compositionally biased region" description="Basic and acidic residues" evidence="3">
    <location>
        <begin position="13"/>
        <end position="32"/>
    </location>
</feature>
<feature type="region of interest" description="Disordered" evidence="3">
    <location>
        <begin position="1"/>
        <end position="38"/>
    </location>
</feature>
<feature type="domain" description="TcdA/TcdB toxin pore forming" evidence="4">
    <location>
        <begin position="86"/>
        <end position="665"/>
    </location>
</feature>
<feature type="region of interest" description="Disordered" evidence="3">
    <location>
        <begin position="1141"/>
        <end position="1167"/>
    </location>
</feature>
<keyword evidence="6" id="KW-1185">Reference proteome</keyword>
<sequence>MDPQTGKPVLRPQTRELLEFGRDAEQARRDLPADSPEAKSLQALRNRALDQARSQLLDGPAQVGNHGKVAEQAAIERLQTWSLAKKYNDAISTLRRDSTLTQAWVSTCETNETARTIRFINRATGESRWVHSDNEDLFTACRKFNELNGRVAKVVCVDTQGRVQLRPGAVVSEAEAVNTMNAAFLIQQLMMSGQGEVGTAMQVSAYLGLSQMGTGLVSDGVKLTSLVNSALSPELRLGSRVLTTLGRVGAAADGGGGLLGIGSLIAMGIQLEQTTDPVARAELISQISLTTVSTAVGLGAWGAGMLGAGVASTFLGALAVPLAGIAIGVPGIVSNIEARYEKAMSTYRQFDNWYQSVLHPDFQRQQSGVWALNPYAVIDEIDFRGGTLRYSSNLRATAFRGQGHRHVDCDWEYTAQSMDSTWGTELGSGRFYEDVAARFDVYEALGLSDKTRDMSNDLKNGAQASFILPSQPARLVRLHGIQYANISASEAPAYAVMHRNYTQKAIRENLNYNFDWAQFVDLICHWSVAEGEPPYGHVVYKTPVMVKLDGRDRVMIVPHILDGAIRSHLAYELHGNGGQYALILSPWAIEINVHADNTAQADSWVIDITAQARTLTNRTELEAGKQGEDTFKFGDPAAGAFDRIQVGGALVVVGSQTLNFTNAPSASPVLVYRETDLTLQVVVDLARQHKQAVFTLPSWPPSAESTSRINSLLQGNSSLKTGEGVLLQQGQQIWQYNPLNGKLVTRHGEDILASYQWNPATRSLILESLTITDNTGLLPWCDVADLTGYASQVAWQRLVDRPFATIGNVQLGDDFVLVKQNAMQQGFVLHYAPGAPKENQITLTSLTWMDENGTAYQYTPSLGVVAVVTADATHFRAPILGQYQLITNRKLTLMLDSNTRTVDLRYLSEPASIVLPEVINEGIELDLGEWGLDPSHWHLNAEGELWAGPIGRPALRLLMDSDSMTLQQMLERVTIKQRGSSGVQESRTLHQIIAPLAIDSGHRLFGTNGNDRLQGGGGDDALYGFYGADTLLGGMGNDFLDGEAGVDSLNGGEGDDMLIGGSGADTLDGGEGVDTVSYAASQDGIMVCLDEVWPQRNPEDTFDEVVIFQKKGDAQGDVLINIENVYGSDFDDSLIGNHGDNELSGGMGNDTLNGGAGSDTLFGGDGADTMEGGAGDDTLFGDGGADTYVFDFTDGGHDRIDAGVAGASKQDTLKLIGIGVAELEWLREEQDLVIRRKGSRDHSVRVERHFGGEGALIDRIVFADDDNKVYDGNDIRVELLKQGISSMPLSPDGQLVSRSVNAGSTANVATLVPNGGS</sequence>
<reference evidence="5 6" key="1">
    <citation type="submission" date="2024-05" db="EMBL/GenBank/DDBJ databases">
        <authorList>
            <person name="De Oliveira J.P."/>
            <person name="Noriler S.A."/>
            <person name="De Oliveira A.G."/>
            <person name="Sipoli D.S."/>
        </authorList>
    </citation>
    <scope>NUCLEOTIDE SEQUENCE [LARGE SCALE GENOMIC DNA]</scope>
    <source>
        <strain evidence="5 6">LABIM186</strain>
    </source>
</reference>
<keyword evidence="2" id="KW-0964">Secreted</keyword>
<evidence type="ECO:0000259" key="4">
    <source>
        <dbReference type="Pfam" id="PF12920"/>
    </source>
</evidence>
<protein>
    <submittedName>
        <fullName evidence="5">TcdA/TcdB pore-forming domain-containing protein</fullName>
    </submittedName>
</protein>
<dbReference type="RefSeq" id="WP_347787921.1">
    <property type="nucleotide sequence ID" value="NZ_JBDQQU010000110.1"/>
</dbReference>
<gene>
    <name evidence="5" type="ORF">ABH309_19445</name>
</gene>
<evidence type="ECO:0000256" key="2">
    <source>
        <dbReference type="ARBA" id="ARBA00022525"/>
    </source>
</evidence>
<dbReference type="Pfam" id="PF00353">
    <property type="entry name" value="HemolysinCabind"/>
    <property type="match status" value="3"/>
</dbReference>
<comment type="caution">
    <text evidence="5">The sequence shown here is derived from an EMBL/GenBank/DDBJ whole genome shotgun (WGS) entry which is preliminary data.</text>
</comment>
<dbReference type="EMBL" id="JBDQQU010000110">
    <property type="protein sequence ID" value="MEO3956619.1"/>
    <property type="molecule type" value="Genomic_DNA"/>
</dbReference>
<dbReference type="PANTHER" id="PTHR38340:SF1">
    <property type="entry name" value="S-LAYER PROTEIN"/>
    <property type="match status" value="1"/>
</dbReference>